<organism evidence="1 2">
    <name type="scientific">Antarcticirhabdus aurantiaca</name>
    <dbReference type="NCBI Taxonomy" id="2606717"/>
    <lineage>
        <taxon>Bacteria</taxon>
        <taxon>Pseudomonadati</taxon>
        <taxon>Pseudomonadota</taxon>
        <taxon>Alphaproteobacteria</taxon>
        <taxon>Hyphomicrobiales</taxon>
        <taxon>Aurantimonadaceae</taxon>
        <taxon>Antarcticirhabdus</taxon>
    </lineage>
</organism>
<protein>
    <submittedName>
        <fullName evidence="1">GFA family protein</fullName>
    </submittedName>
</protein>
<evidence type="ECO:0000313" key="2">
    <source>
        <dbReference type="Proteomes" id="UP001163223"/>
    </source>
</evidence>
<dbReference type="Proteomes" id="UP001163223">
    <property type="component" value="Chromosome"/>
</dbReference>
<keyword evidence="2" id="KW-1185">Reference proteome</keyword>
<sequence>MSALDANETAVHGGRCLCGSVRFEARGELRPVIYCHCESCRRQSGHFFACTSVPHDRLTVHDDAGTLTWFSATPAAERGFCRTCGSVLFWKPAEGARISIEAGCFDEPSGLVASHHIFVGEKGSYYEITDGLPQFAGDDE</sequence>
<evidence type="ECO:0000313" key="1">
    <source>
        <dbReference type="EMBL" id="WAJ30656.1"/>
    </source>
</evidence>
<gene>
    <name evidence="1" type="ORF">OXU80_10805</name>
</gene>
<reference evidence="1" key="1">
    <citation type="submission" date="2022-11" db="EMBL/GenBank/DDBJ databases">
        <title>beta-Carotene-producing bacterium, Jeongeuplla avenae sp. nov., alleviates the salt stress of Arabidopsis seedlings.</title>
        <authorList>
            <person name="Jiang L."/>
            <person name="Lee J."/>
        </authorList>
    </citation>
    <scope>NUCLEOTIDE SEQUENCE</scope>
    <source>
        <strain evidence="1">DY_R2A_6</strain>
    </source>
</reference>
<name>A0ACD4NV84_9HYPH</name>
<dbReference type="EMBL" id="CP113520">
    <property type="protein sequence ID" value="WAJ30656.1"/>
    <property type="molecule type" value="Genomic_DNA"/>
</dbReference>
<accession>A0ACD4NV84</accession>
<proteinExistence type="predicted"/>